<gene>
    <name evidence="7" type="ORF">F1189_00445</name>
</gene>
<dbReference type="InterPro" id="IPR007867">
    <property type="entry name" value="GMC_OxRtase_C"/>
</dbReference>
<protein>
    <submittedName>
        <fullName evidence="7">GMC family oxidoreductase</fullName>
    </submittedName>
</protein>
<dbReference type="Proteomes" id="UP000325255">
    <property type="component" value="Unassembled WGS sequence"/>
</dbReference>
<evidence type="ECO:0000256" key="4">
    <source>
        <dbReference type="ARBA" id="ARBA00022827"/>
    </source>
</evidence>
<comment type="caution">
    <text evidence="7">The sequence shown here is derived from an EMBL/GenBank/DDBJ whole genome shotgun (WGS) entry which is preliminary data.</text>
</comment>
<name>A0A5M6J201_9PROT</name>
<evidence type="ECO:0000256" key="3">
    <source>
        <dbReference type="ARBA" id="ARBA00022630"/>
    </source>
</evidence>
<organism evidence="7 8">
    <name type="scientific">Rhodovastum atsumiense</name>
    <dbReference type="NCBI Taxonomy" id="504468"/>
    <lineage>
        <taxon>Bacteria</taxon>
        <taxon>Pseudomonadati</taxon>
        <taxon>Pseudomonadota</taxon>
        <taxon>Alphaproteobacteria</taxon>
        <taxon>Acetobacterales</taxon>
        <taxon>Acetobacteraceae</taxon>
        <taxon>Rhodovastum</taxon>
    </lineage>
</organism>
<feature type="domain" description="Glucose-methanol-choline oxidoreductase C-terminal" evidence="6">
    <location>
        <begin position="397"/>
        <end position="522"/>
    </location>
</feature>
<dbReference type="Gene3D" id="3.50.50.60">
    <property type="entry name" value="FAD/NAD(P)-binding domain"/>
    <property type="match status" value="2"/>
</dbReference>
<evidence type="ECO:0000256" key="2">
    <source>
        <dbReference type="ARBA" id="ARBA00010790"/>
    </source>
</evidence>
<comment type="cofactor">
    <cofactor evidence="1">
        <name>FAD</name>
        <dbReference type="ChEBI" id="CHEBI:57692"/>
    </cofactor>
</comment>
<dbReference type="InterPro" id="IPR051473">
    <property type="entry name" value="P2Ox-like"/>
</dbReference>
<evidence type="ECO:0000313" key="7">
    <source>
        <dbReference type="EMBL" id="KAA5614633.1"/>
    </source>
</evidence>
<evidence type="ECO:0000259" key="6">
    <source>
        <dbReference type="Pfam" id="PF05199"/>
    </source>
</evidence>
<dbReference type="SUPFAM" id="SSF51905">
    <property type="entry name" value="FAD/NAD(P)-binding domain"/>
    <property type="match status" value="1"/>
</dbReference>
<dbReference type="PANTHER" id="PTHR42784">
    <property type="entry name" value="PYRANOSE 2-OXIDASE"/>
    <property type="match status" value="1"/>
</dbReference>
<evidence type="ECO:0000256" key="1">
    <source>
        <dbReference type="ARBA" id="ARBA00001974"/>
    </source>
</evidence>
<dbReference type="OrthoDB" id="9798604at2"/>
<keyword evidence="4" id="KW-0274">FAD</keyword>
<keyword evidence="5" id="KW-0560">Oxidoreductase</keyword>
<dbReference type="Pfam" id="PF05199">
    <property type="entry name" value="GMC_oxred_C"/>
    <property type="match status" value="1"/>
</dbReference>
<keyword evidence="3" id="KW-0285">Flavoprotein</keyword>
<dbReference type="AlphaFoldDB" id="A0A5M6J201"/>
<comment type="similarity">
    <text evidence="2">Belongs to the GMC oxidoreductase family.</text>
</comment>
<dbReference type="GO" id="GO:0016614">
    <property type="term" value="F:oxidoreductase activity, acting on CH-OH group of donors"/>
    <property type="evidence" value="ECO:0007669"/>
    <property type="project" value="InterPro"/>
</dbReference>
<keyword evidence="8" id="KW-1185">Reference proteome</keyword>
<dbReference type="PANTHER" id="PTHR42784:SF1">
    <property type="entry name" value="PYRANOSE 2-OXIDASE"/>
    <property type="match status" value="1"/>
</dbReference>
<evidence type="ECO:0000256" key="5">
    <source>
        <dbReference type="ARBA" id="ARBA00023002"/>
    </source>
</evidence>
<sequence length="559" mass="62482">MISDARTVDSNTTLEADICIIGAGPAGITLAREFDGTPFRVLLLEGGDIKYDRASQSLYKGENIGLYYEDLDQTRSRYLGGSSNCWGGFCRPLDEHDFEVRDWIPNSGWPIKRDDLVPYYRRAQAMMHLGPFNYEASTWENWVNRSEARLIRFDRKRAVNLVAQLSAPTRFGLQYKDEIAQSRNISLYLNANVTEIETPGNGSQVTGLRVCVLNGRSFRAVANTYILATGGIETPRLLLASNRHQPCGVGNQHDLVGRYFMDHPRLRTGEIVFRDPEATRMFYDFNITFAGKIAARGVKLAGFFGLTPETQQAERIGNTRCYVKSCFVGDSPETRAALQLLFRALKGRASLRDRRASEIWNMISHLPHIAALAAGISFKLPFLGRGFELETVVEPTPLPESRVMLGPQRDRLGLPQVRVDWRLGDVEKRTFRRTQEILGEELARSGAGQIVLEAPQEKDTWPESLKGCWHHMGTARMHTDPRSGVVDTDCRVHGMTNLYIAGSSVFPTCGMDMPTLTIVALALRLAEHLKTHSRGAHWSRSPATAQTAGLLLEDAPAMR</sequence>
<dbReference type="RefSeq" id="WP_150038359.1">
    <property type="nucleotide sequence ID" value="NZ_OW485601.1"/>
</dbReference>
<dbReference type="EMBL" id="VWPK01000001">
    <property type="protein sequence ID" value="KAA5614633.1"/>
    <property type="molecule type" value="Genomic_DNA"/>
</dbReference>
<dbReference type="InterPro" id="IPR036188">
    <property type="entry name" value="FAD/NAD-bd_sf"/>
</dbReference>
<proteinExistence type="inferred from homology"/>
<evidence type="ECO:0000313" key="8">
    <source>
        <dbReference type="Proteomes" id="UP000325255"/>
    </source>
</evidence>
<accession>A0A5M6J201</accession>
<reference evidence="7 8" key="1">
    <citation type="submission" date="2019-09" db="EMBL/GenBank/DDBJ databases">
        <title>Genome sequence of Rhodovastum atsumiense, a diverse member of the Acetobacteraceae family of non-sulfur purple photosynthetic bacteria.</title>
        <authorList>
            <person name="Meyer T."/>
            <person name="Kyndt J."/>
        </authorList>
    </citation>
    <scope>NUCLEOTIDE SEQUENCE [LARGE SCALE GENOMIC DNA]</scope>
    <source>
        <strain evidence="7 8">DSM 21279</strain>
    </source>
</reference>